<keyword evidence="2" id="KW-1185">Reference proteome</keyword>
<evidence type="ECO:0000313" key="2">
    <source>
        <dbReference type="Proteomes" id="UP000730482"/>
    </source>
</evidence>
<organism evidence="1 2">
    <name type="scientific">Catenulispora pinistramenti</name>
    <dbReference type="NCBI Taxonomy" id="2705254"/>
    <lineage>
        <taxon>Bacteria</taxon>
        <taxon>Bacillati</taxon>
        <taxon>Actinomycetota</taxon>
        <taxon>Actinomycetes</taxon>
        <taxon>Catenulisporales</taxon>
        <taxon>Catenulisporaceae</taxon>
        <taxon>Catenulispora</taxon>
    </lineage>
</organism>
<protein>
    <recommendedName>
        <fullName evidence="3">SUKH-4 immunity protein</fullName>
    </recommendedName>
</protein>
<accession>A0ABS5KMQ3</accession>
<evidence type="ECO:0008006" key="3">
    <source>
        <dbReference type="Google" id="ProtNLM"/>
    </source>
</evidence>
<evidence type="ECO:0000313" key="1">
    <source>
        <dbReference type="EMBL" id="MBS2547339.1"/>
    </source>
</evidence>
<dbReference type="RefSeq" id="WP_212237191.1">
    <property type="nucleotide sequence ID" value="NZ_JACEGJ010000004.1"/>
</dbReference>
<sequence length="336" mass="35637">MAMFDDDRVTALLSALSPHQCAAVATQAARRVAVVADLPGADAYFDDYAPGYALLVSDASALLADCATAAAIDSAGVAVMRERLEALLGPEGEEEEEPGEIVPGLLFTAASILNLALRSWAEPDRRRHWAFATLSECYAFAYQLDHTRLGVPEADPLDLDINTLILAELRTIAAAAEAAPRRHVYANGYVAPVRVMMYRDALATKGMPAHTLLFDGAEPDQDGPRIVDGHRLLTIGTGGPRDRTGRFCIDCDSGWVYFVDGITSAALRVSGMPSAFADLLEAFDRVVAGSTVDAGPAAAERLMASVNRIDPTVERIDPAFWAGVAAAVVSGAYAQS</sequence>
<proteinExistence type="predicted"/>
<dbReference type="EMBL" id="JAAFYZ010000026">
    <property type="protein sequence ID" value="MBS2547339.1"/>
    <property type="molecule type" value="Genomic_DNA"/>
</dbReference>
<comment type="caution">
    <text evidence="1">The sequence shown here is derived from an EMBL/GenBank/DDBJ whole genome shotgun (WGS) entry which is preliminary data.</text>
</comment>
<name>A0ABS5KMQ3_9ACTN</name>
<dbReference type="Proteomes" id="UP000730482">
    <property type="component" value="Unassembled WGS sequence"/>
</dbReference>
<gene>
    <name evidence="1" type="ORF">KGQ19_10680</name>
</gene>
<reference evidence="1 2" key="1">
    <citation type="submission" date="2020-02" db="EMBL/GenBank/DDBJ databases">
        <title>Acidophilic actinobacteria isolated from forest soil.</title>
        <authorList>
            <person name="Golinska P."/>
        </authorList>
    </citation>
    <scope>NUCLEOTIDE SEQUENCE [LARGE SCALE GENOMIC DNA]</scope>
    <source>
        <strain evidence="1 2">NL8</strain>
    </source>
</reference>